<sequence>MVAPRSHGAGAAPSVGQQERREAGPLTGKGQARKAALLDAAARVFERRGFLDTRVADIVAEAKVAQGTFYTYFDSKDAVFQAVATRVVGEMLVALHADHPNPSATPYQRAFAAMERFVDSYRPRARIIALIEQVGTFTPELKSLRLQVREAFVDRAARGIAHQQQQGIADASLDPVLTAEVLGAMVDHVCYVWMNLGKEFDREALLKMLTVVWIRAIGAEEPAEDAAEPVVEAVPAG</sequence>
<keyword evidence="1 2" id="KW-0238">DNA-binding</keyword>
<dbReference type="Pfam" id="PF00440">
    <property type="entry name" value="TetR_N"/>
    <property type="match status" value="1"/>
</dbReference>
<evidence type="ECO:0000256" key="2">
    <source>
        <dbReference type="PROSITE-ProRule" id="PRU00335"/>
    </source>
</evidence>
<dbReference type="GO" id="GO:0003700">
    <property type="term" value="F:DNA-binding transcription factor activity"/>
    <property type="evidence" value="ECO:0007669"/>
    <property type="project" value="TreeGrafter"/>
</dbReference>
<feature type="DNA-binding region" description="H-T-H motif" evidence="2">
    <location>
        <begin position="54"/>
        <end position="73"/>
    </location>
</feature>
<dbReference type="PROSITE" id="PS50977">
    <property type="entry name" value="HTH_TETR_2"/>
    <property type="match status" value="1"/>
</dbReference>
<dbReference type="Gene3D" id="1.10.357.10">
    <property type="entry name" value="Tetracycline Repressor, domain 2"/>
    <property type="match status" value="1"/>
</dbReference>
<dbReference type="GO" id="GO:0000976">
    <property type="term" value="F:transcription cis-regulatory region binding"/>
    <property type="evidence" value="ECO:0007669"/>
    <property type="project" value="TreeGrafter"/>
</dbReference>
<name>A0A853CPH3_9ACTN</name>
<dbReference type="SUPFAM" id="SSF46689">
    <property type="entry name" value="Homeodomain-like"/>
    <property type="match status" value="1"/>
</dbReference>
<evidence type="ECO:0000313" key="6">
    <source>
        <dbReference type="Proteomes" id="UP000541969"/>
    </source>
</evidence>
<keyword evidence="6" id="KW-1185">Reference proteome</keyword>
<dbReference type="Pfam" id="PF21313">
    <property type="entry name" value="EthR_C"/>
    <property type="match status" value="1"/>
</dbReference>
<dbReference type="EMBL" id="JACBZT010000001">
    <property type="protein sequence ID" value="NYJ08689.1"/>
    <property type="molecule type" value="Genomic_DNA"/>
</dbReference>
<dbReference type="InterPro" id="IPR009057">
    <property type="entry name" value="Homeodomain-like_sf"/>
</dbReference>
<comment type="caution">
    <text evidence="5">The sequence shown here is derived from an EMBL/GenBank/DDBJ whole genome shotgun (WGS) entry which is preliminary data.</text>
</comment>
<organism evidence="5 6">
    <name type="scientific">Petropleomorpha daqingensis</name>
    <dbReference type="NCBI Taxonomy" id="2026353"/>
    <lineage>
        <taxon>Bacteria</taxon>
        <taxon>Bacillati</taxon>
        <taxon>Actinomycetota</taxon>
        <taxon>Actinomycetes</taxon>
        <taxon>Geodermatophilales</taxon>
        <taxon>Geodermatophilaceae</taxon>
        <taxon>Petropleomorpha</taxon>
    </lineage>
</organism>
<dbReference type="SUPFAM" id="SSF48498">
    <property type="entry name" value="Tetracyclin repressor-like, C-terminal domain"/>
    <property type="match status" value="1"/>
</dbReference>
<dbReference type="RefSeq" id="WP_179721473.1">
    <property type="nucleotide sequence ID" value="NZ_JACBZT010000001.1"/>
</dbReference>
<dbReference type="PANTHER" id="PTHR30055">
    <property type="entry name" value="HTH-TYPE TRANSCRIPTIONAL REGULATOR RUTR"/>
    <property type="match status" value="1"/>
</dbReference>
<dbReference type="InterPro" id="IPR049397">
    <property type="entry name" value="EthR_C"/>
</dbReference>
<gene>
    <name evidence="5" type="ORF">GGQ55_004967</name>
</gene>
<dbReference type="AlphaFoldDB" id="A0A853CPH3"/>
<reference evidence="5 6" key="1">
    <citation type="submission" date="2020-07" db="EMBL/GenBank/DDBJ databases">
        <title>Sequencing the genomes of 1000 actinobacteria strains.</title>
        <authorList>
            <person name="Klenk H.-P."/>
        </authorList>
    </citation>
    <scope>NUCLEOTIDE SEQUENCE [LARGE SCALE GENOMIC DNA]</scope>
    <source>
        <strain evidence="5 6">DSM 104001</strain>
    </source>
</reference>
<evidence type="ECO:0000313" key="5">
    <source>
        <dbReference type="EMBL" id="NYJ08689.1"/>
    </source>
</evidence>
<dbReference type="InterPro" id="IPR001647">
    <property type="entry name" value="HTH_TetR"/>
</dbReference>
<dbReference type="Proteomes" id="UP000541969">
    <property type="component" value="Unassembled WGS sequence"/>
</dbReference>
<evidence type="ECO:0000256" key="3">
    <source>
        <dbReference type="SAM" id="MobiDB-lite"/>
    </source>
</evidence>
<feature type="domain" description="HTH tetR-type" evidence="4">
    <location>
        <begin position="31"/>
        <end position="91"/>
    </location>
</feature>
<evidence type="ECO:0000256" key="1">
    <source>
        <dbReference type="ARBA" id="ARBA00023125"/>
    </source>
</evidence>
<protein>
    <submittedName>
        <fullName evidence="5">AcrR family transcriptional regulator</fullName>
    </submittedName>
</protein>
<dbReference type="PANTHER" id="PTHR30055:SF226">
    <property type="entry name" value="HTH-TYPE TRANSCRIPTIONAL REGULATOR PKSA"/>
    <property type="match status" value="1"/>
</dbReference>
<evidence type="ECO:0000259" key="4">
    <source>
        <dbReference type="PROSITE" id="PS50977"/>
    </source>
</evidence>
<proteinExistence type="predicted"/>
<dbReference type="InterPro" id="IPR050109">
    <property type="entry name" value="HTH-type_TetR-like_transc_reg"/>
</dbReference>
<dbReference type="InterPro" id="IPR036271">
    <property type="entry name" value="Tet_transcr_reg_TetR-rel_C_sf"/>
</dbReference>
<accession>A0A853CPH3</accession>
<feature type="region of interest" description="Disordered" evidence="3">
    <location>
        <begin position="1"/>
        <end position="30"/>
    </location>
</feature>
<dbReference type="Gene3D" id="1.10.10.60">
    <property type="entry name" value="Homeodomain-like"/>
    <property type="match status" value="1"/>
</dbReference>
<dbReference type="PRINTS" id="PR00455">
    <property type="entry name" value="HTHTETR"/>
</dbReference>